<reference evidence="4 5" key="1">
    <citation type="submission" date="2021-07" db="EMBL/GenBank/DDBJ databases">
        <title>Whole Genome Sequence of Nocardia Iowensis.</title>
        <authorList>
            <person name="Lamm A."/>
            <person name="Collins-Fairclough A.M."/>
            <person name="Bunk B."/>
            <person name="Sproer C."/>
        </authorList>
    </citation>
    <scope>NUCLEOTIDE SEQUENCE [LARGE SCALE GENOMIC DNA]</scope>
    <source>
        <strain evidence="4 5">NRRL 5646</strain>
    </source>
</reference>
<dbReference type="InterPro" id="IPR001653">
    <property type="entry name" value="DAP_epimerase_DapF"/>
</dbReference>
<dbReference type="PANTHER" id="PTHR31689">
    <property type="entry name" value="DIAMINOPIMELATE EPIMERASE, CHLOROPLASTIC"/>
    <property type="match status" value="1"/>
</dbReference>
<dbReference type="NCBIfam" id="TIGR00652">
    <property type="entry name" value="DapF"/>
    <property type="match status" value="1"/>
</dbReference>
<dbReference type="RefSeq" id="WP_218470646.1">
    <property type="nucleotide sequence ID" value="NZ_BAABJN010000006.1"/>
</dbReference>
<accession>A0ABX8RLH4</accession>
<dbReference type="PANTHER" id="PTHR31689:SF0">
    <property type="entry name" value="DIAMINOPIMELATE EPIMERASE"/>
    <property type="match status" value="1"/>
</dbReference>
<protein>
    <recommendedName>
        <fullName evidence="3">Diaminopimelate epimerase</fullName>
        <ecNumber evidence="3">5.1.1.7</ecNumber>
    </recommendedName>
</protein>
<dbReference type="EC" id="5.1.1.7" evidence="3"/>
<keyword evidence="5" id="KW-1185">Reference proteome</keyword>
<evidence type="ECO:0000313" key="4">
    <source>
        <dbReference type="EMBL" id="QXN89779.1"/>
    </source>
</evidence>
<dbReference type="Pfam" id="PF01678">
    <property type="entry name" value="DAP_epimerase"/>
    <property type="match status" value="2"/>
</dbReference>
<evidence type="ECO:0000313" key="5">
    <source>
        <dbReference type="Proteomes" id="UP000694257"/>
    </source>
</evidence>
<proteinExistence type="inferred from homology"/>
<comment type="similarity">
    <text evidence="1">Belongs to the diaminopimelate epimerase family.</text>
</comment>
<dbReference type="EMBL" id="CP078145">
    <property type="protein sequence ID" value="QXN89779.1"/>
    <property type="molecule type" value="Genomic_DNA"/>
</dbReference>
<dbReference type="Proteomes" id="UP000694257">
    <property type="component" value="Chromosome"/>
</dbReference>
<evidence type="ECO:0000256" key="2">
    <source>
        <dbReference type="ARBA" id="ARBA00023235"/>
    </source>
</evidence>
<sequence length="297" mass="32566">MQLSKAIPLPAFDTALLAAECDEIRTMIRVRCLVFAPLQVMHGNGNVIAILPAYRDPGTASHRARLAREVCGRITAVRVDGVVFLRWTDSTARFWFHDRDGTYEPACGNGLRCAARLLSDIGWFNDEAEVLTDNGPRRIRMERGEPIVSVGTPREYRALGQAMFFVYTDIPHVVVLRERLAEVDVSTEGARLAHDDALCRMVGHPAGVHVDFVAVMASRIGVRTYEIGVEDETKACGTGAAAAAYVVHRLGLHPMPVEVRMRGGTLLVSAEGTELLITGQVDYLLRPLVEEGECVTS</sequence>
<keyword evidence="2 4" id="KW-0413">Isomerase</keyword>
<organism evidence="4 5">
    <name type="scientific">Nocardia iowensis</name>
    <dbReference type="NCBI Taxonomy" id="204891"/>
    <lineage>
        <taxon>Bacteria</taxon>
        <taxon>Bacillati</taxon>
        <taxon>Actinomycetota</taxon>
        <taxon>Actinomycetes</taxon>
        <taxon>Mycobacteriales</taxon>
        <taxon>Nocardiaceae</taxon>
        <taxon>Nocardia</taxon>
    </lineage>
</organism>
<name>A0ABX8RLH4_NOCIO</name>
<evidence type="ECO:0000256" key="1">
    <source>
        <dbReference type="ARBA" id="ARBA00010219"/>
    </source>
</evidence>
<gene>
    <name evidence="4" type="primary">dapF</name>
    <name evidence="4" type="ORF">KV110_30575</name>
</gene>
<evidence type="ECO:0000256" key="3">
    <source>
        <dbReference type="NCBIfam" id="TIGR00652"/>
    </source>
</evidence>
<dbReference type="GO" id="GO:0008837">
    <property type="term" value="F:diaminopimelate epimerase activity"/>
    <property type="evidence" value="ECO:0007669"/>
    <property type="project" value="UniProtKB-EC"/>
</dbReference>